<name>G5SR42_9BACT</name>
<dbReference type="Pfam" id="PF13385">
    <property type="entry name" value="Laminin_G_3"/>
    <property type="match status" value="1"/>
</dbReference>
<keyword evidence="1 5" id="KW-0732">Signal</keyword>
<dbReference type="Proteomes" id="UP000003598">
    <property type="component" value="Unassembled WGS sequence"/>
</dbReference>
<dbReference type="PROSITE" id="PS50853">
    <property type="entry name" value="FN3"/>
    <property type="match status" value="2"/>
</dbReference>
<evidence type="ECO:0000256" key="2">
    <source>
        <dbReference type="ARBA" id="ARBA00022737"/>
    </source>
</evidence>
<evidence type="ECO:0000313" key="7">
    <source>
        <dbReference type="EMBL" id="EHH00595.1"/>
    </source>
</evidence>
<dbReference type="Gene3D" id="1.50.10.100">
    <property type="entry name" value="Chondroitin AC/alginate lyase"/>
    <property type="match status" value="1"/>
</dbReference>
<dbReference type="GO" id="GO:0016829">
    <property type="term" value="F:lyase activity"/>
    <property type="evidence" value="ECO:0007669"/>
    <property type="project" value="UniProtKB-KW"/>
</dbReference>
<dbReference type="STRING" id="762968.HMPREF9441_01832"/>
<dbReference type="SUPFAM" id="SSF48230">
    <property type="entry name" value="Chondroitin AC/alginate lyase"/>
    <property type="match status" value="1"/>
</dbReference>
<dbReference type="SUPFAM" id="SSF49899">
    <property type="entry name" value="Concanavalin A-like lectins/glucanases"/>
    <property type="match status" value="1"/>
</dbReference>
<feature type="compositionally biased region" description="Polar residues" evidence="4">
    <location>
        <begin position="458"/>
        <end position="471"/>
    </location>
</feature>
<feature type="signal peptide" evidence="5">
    <location>
        <begin position="1"/>
        <end position="20"/>
    </location>
</feature>
<dbReference type="eggNOG" id="COG4733">
    <property type="taxonomic scope" value="Bacteria"/>
</dbReference>
<feature type="domain" description="Fibronectin type-III" evidence="6">
    <location>
        <begin position="670"/>
        <end position="758"/>
    </location>
</feature>
<evidence type="ECO:0000256" key="4">
    <source>
        <dbReference type="SAM" id="MobiDB-lite"/>
    </source>
</evidence>
<dbReference type="InterPro" id="IPR013783">
    <property type="entry name" value="Ig-like_fold"/>
</dbReference>
<dbReference type="InterPro" id="IPR036116">
    <property type="entry name" value="FN3_sf"/>
</dbReference>
<dbReference type="eggNOG" id="COG3291">
    <property type="taxonomic scope" value="Bacteria"/>
</dbReference>
<dbReference type="Gene3D" id="2.60.120.200">
    <property type="match status" value="2"/>
</dbReference>
<reference evidence="7 8" key="1">
    <citation type="submission" date="2011-03" db="EMBL/GenBank/DDBJ databases">
        <authorList>
            <person name="Weinstock G."/>
            <person name="Sodergren E."/>
            <person name="Clifton S."/>
            <person name="Fulton L."/>
            <person name="Fulton B."/>
            <person name="Courtney L."/>
            <person name="Fronick C."/>
            <person name="Harrison M."/>
            <person name="Strong C."/>
            <person name="Farmer C."/>
            <person name="Delahaunty K."/>
            <person name="Markovic C."/>
            <person name="Hall O."/>
            <person name="Minx P."/>
            <person name="Tomlinson C."/>
            <person name="Mitreva M."/>
            <person name="Hou S."/>
            <person name="Chen J."/>
            <person name="Wollam A."/>
            <person name="Pepin K.H."/>
            <person name="Johnson M."/>
            <person name="Bhonagiri V."/>
            <person name="Zhang X."/>
            <person name="Suruliraj S."/>
            <person name="Warren W."/>
            <person name="Chinwalla A."/>
            <person name="Mardis E.R."/>
            <person name="Wilson R.K."/>
        </authorList>
    </citation>
    <scope>NUCLEOTIDE SEQUENCE [LARGE SCALE GENOMIC DNA]</scope>
    <source>
        <strain evidence="7 8">YIT 11840</strain>
    </source>
</reference>
<dbReference type="GO" id="GO:0042597">
    <property type="term" value="C:periplasmic space"/>
    <property type="evidence" value="ECO:0007669"/>
    <property type="project" value="InterPro"/>
</dbReference>
<evidence type="ECO:0000256" key="1">
    <source>
        <dbReference type="ARBA" id="ARBA00022729"/>
    </source>
</evidence>
<protein>
    <submittedName>
        <fullName evidence="7">Fibronectin type III domain protein</fullName>
    </submittedName>
</protein>
<dbReference type="PATRIC" id="fig|762968.3.peg.1635"/>
<dbReference type="Gene3D" id="2.60.40.10">
    <property type="entry name" value="Immunoglobulins"/>
    <property type="match status" value="3"/>
</dbReference>
<dbReference type="Pfam" id="PF00041">
    <property type="entry name" value="fn3"/>
    <property type="match status" value="2"/>
</dbReference>
<dbReference type="SUPFAM" id="SSF49265">
    <property type="entry name" value="Fibronectin type III"/>
    <property type="match status" value="2"/>
</dbReference>
<feature type="chain" id="PRO_5003484359" evidence="5">
    <location>
        <begin position="21"/>
        <end position="1225"/>
    </location>
</feature>
<gene>
    <name evidence="7" type="ORF">HMPREF9441_01832</name>
</gene>
<dbReference type="InterPro" id="IPR003961">
    <property type="entry name" value="FN3_dom"/>
</dbReference>
<proteinExistence type="predicted"/>
<dbReference type="PANTHER" id="PTHR13817:SF73">
    <property type="entry name" value="FIBRONECTIN TYPE-III DOMAIN-CONTAINING PROTEIN"/>
    <property type="match status" value="1"/>
</dbReference>
<evidence type="ECO:0000259" key="6">
    <source>
        <dbReference type="PROSITE" id="PS50853"/>
    </source>
</evidence>
<keyword evidence="2" id="KW-0677">Repeat</keyword>
<dbReference type="GO" id="GO:0005975">
    <property type="term" value="P:carbohydrate metabolic process"/>
    <property type="evidence" value="ECO:0007669"/>
    <property type="project" value="UniProtKB-ARBA"/>
</dbReference>
<dbReference type="InterPro" id="IPR008929">
    <property type="entry name" value="Chondroitin_lyas"/>
</dbReference>
<dbReference type="EMBL" id="AFFY01000022">
    <property type="protein sequence ID" value="EHH00595.1"/>
    <property type="molecule type" value="Genomic_DNA"/>
</dbReference>
<evidence type="ECO:0000256" key="5">
    <source>
        <dbReference type="SAM" id="SignalP"/>
    </source>
</evidence>
<comment type="caution">
    <text evidence="7">The sequence shown here is derived from an EMBL/GenBank/DDBJ whole genome shotgun (WGS) entry which is preliminary data.</text>
</comment>
<dbReference type="CDD" id="cd00063">
    <property type="entry name" value="FN3"/>
    <property type="match status" value="3"/>
</dbReference>
<feature type="domain" description="Fibronectin type-III" evidence="6">
    <location>
        <begin position="372"/>
        <end position="465"/>
    </location>
</feature>
<dbReference type="InterPro" id="IPR008397">
    <property type="entry name" value="Alginate_lyase_dom"/>
</dbReference>
<keyword evidence="8" id="KW-1185">Reference proteome</keyword>
<dbReference type="GO" id="GO:0004553">
    <property type="term" value="F:hydrolase activity, hydrolyzing O-glycosyl compounds"/>
    <property type="evidence" value="ECO:0007669"/>
    <property type="project" value="UniProtKB-ARBA"/>
</dbReference>
<accession>G5SR42</accession>
<dbReference type="eggNOG" id="COG5297">
    <property type="taxonomic scope" value="Bacteria"/>
</dbReference>
<dbReference type="OrthoDB" id="9803752at2"/>
<dbReference type="SMART" id="SM00060">
    <property type="entry name" value="FN3"/>
    <property type="match status" value="3"/>
</dbReference>
<dbReference type="Pfam" id="PF05426">
    <property type="entry name" value="Alginate_lyase"/>
    <property type="match status" value="1"/>
</dbReference>
<dbReference type="InterPro" id="IPR013320">
    <property type="entry name" value="ConA-like_dom_sf"/>
</dbReference>
<dbReference type="AlphaFoldDB" id="G5SR42"/>
<keyword evidence="3" id="KW-0456">Lyase</keyword>
<dbReference type="PANTHER" id="PTHR13817">
    <property type="entry name" value="TITIN"/>
    <property type="match status" value="1"/>
</dbReference>
<dbReference type="InterPro" id="IPR050964">
    <property type="entry name" value="Striated_Muscle_Regulatory"/>
</dbReference>
<evidence type="ECO:0000313" key="8">
    <source>
        <dbReference type="Proteomes" id="UP000003598"/>
    </source>
</evidence>
<evidence type="ECO:0000256" key="3">
    <source>
        <dbReference type="ARBA" id="ARBA00023239"/>
    </source>
</evidence>
<dbReference type="HOGENOM" id="CLU_267625_0_0_10"/>
<feature type="region of interest" description="Disordered" evidence="4">
    <location>
        <begin position="451"/>
        <end position="471"/>
    </location>
</feature>
<sequence>MMRKIFLIAILCLVPFIGQAQELQAPFAHPGLNHSRADLERMKEKVLAKEKPWIDGWDALCAFRDAQSDFKASPKPTIGGTDGTRQRASRDAMAAYYNILRWYVTGDEAHARCAVDILNAWSASVQSVVTGELYMLPACEFIEAAELVRLYPGWKAEDVERFEKMARDYIYPACRDFRGEAGTWPGWDGPANVACLYIGIFLDDAEMVNDAIAYYKTGKGGGCITEGIVFGGQPVEMGRDQPHAAIGIDAYVDLCQALWNQGLDMYAYEDNLLLKGFEYYAKFNLEHPVDWTPIDYHGHKFYYPAPSNNAPSSMPNNRILANEAVYHHYVDRKGLDAPYLRTMMKLKNVDVLTGMMYTYSDTTTAYVSYPVPPVPEDVKVTGSIGRIDLDWASAEGDVANGYDVQRSVSPDNGFETVGSWSGNSTTEFADKDVEPGKTYYYRVRAKNRSGESAWSEPVSGTAQPGSSNSLLSGWTQQDIGKEEWMIDGVTKYSPVNGHTFVLTGSGRDIYSAEQPEGNFTYTAVTGDFELVAQIYDGEQEGSQLKEKFGLAVRENTTTSSPKVMLWVGDAGTRYTHFMWRNTADGNGDVAGSDHTWVPVWLKLVRKGNVFEAYVSDSGTRWYTVGASEISFPDDCLVGMWVCGGAYRPEGYTVGFDHVALTCGGGTKPSVPTDLEAKVLGSTSLSLSWKASGHVSSFKLCRSTSPNGPFETVAGSLSAPSYTDEGLEPGTTYYYKVWAANAVGESEEAATVSAATEDLSLPGRPEAAEAKAGNGYVSLTWEATGERTAYYQVRRGSMFGGPYTLIGRAMENRYTDHKVDNGKMYYYVVSAVNAVGEGTYSEEAKAYPQVGSCRYWPFDEAGGTAASDVWNGGEAQLVNNSRFDTGKYDTGIHLSGGHITLPAGVTETWKDFTLSLWVKPDRVEDWARIVDCGTGTDNNLFLTIKAAQTGCLRYAIVQGTSGEQQINTDFCPKASEWTHIVLVQQGTTGILYANGAEVGRNENLTLSPADLGYTTRNYIGRSAHTADPYLQGIVDDLRIYDCALEADQVSALYQASAQQITFSGLPAMKVGDEELTPSAMATSGLSLTFRSSRPEVAEVVDGCRIRALSPGEAEITALQTGNLLYAAAAPVSQTLMVEKGDGVESIGSGKIKVNVQRHEGGLHISFSQPVEDDCRAMLFEMNGVLIRSAILTGVNHYEWDTHGLSSGIYLLKVESRGNFTMLKIVL</sequence>
<organism evidence="7 8">
    <name type="scientific">Paraprevotella clara YIT 11840</name>
    <dbReference type="NCBI Taxonomy" id="762968"/>
    <lineage>
        <taxon>Bacteria</taxon>
        <taxon>Pseudomonadati</taxon>
        <taxon>Bacteroidota</taxon>
        <taxon>Bacteroidia</taxon>
        <taxon>Bacteroidales</taxon>
        <taxon>Prevotellaceae</taxon>
        <taxon>Paraprevotella</taxon>
    </lineage>
</organism>